<proteinExistence type="predicted"/>
<sequence length="66" mass="7313">MVAALRNAMLRFAALFLCILCETLSGRLTGRLELEAARLSRRKWPIPDQLLRKLDVPGSSQTGCAL</sequence>
<dbReference type="AlphaFoldDB" id="A0AAV7MQL8"/>
<dbReference type="EMBL" id="JANPWB010000013">
    <property type="protein sequence ID" value="KAJ1106056.1"/>
    <property type="molecule type" value="Genomic_DNA"/>
</dbReference>
<evidence type="ECO:0008006" key="4">
    <source>
        <dbReference type="Google" id="ProtNLM"/>
    </source>
</evidence>
<evidence type="ECO:0000256" key="1">
    <source>
        <dbReference type="SAM" id="SignalP"/>
    </source>
</evidence>
<gene>
    <name evidence="2" type="ORF">NDU88_003459</name>
</gene>
<feature type="signal peptide" evidence="1">
    <location>
        <begin position="1"/>
        <end position="25"/>
    </location>
</feature>
<evidence type="ECO:0000313" key="2">
    <source>
        <dbReference type="EMBL" id="KAJ1106056.1"/>
    </source>
</evidence>
<name>A0AAV7MQL8_PLEWA</name>
<protein>
    <recommendedName>
        <fullName evidence="4">Secreted protein</fullName>
    </recommendedName>
</protein>
<comment type="caution">
    <text evidence="2">The sequence shown here is derived from an EMBL/GenBank/DDBJ whole genome shotgun (WGS) entry which is preliminary data.</text>
</comment>
<accession>A0AAV7MQL8</accession>
<feature type="chain" id="PRO_5043865909" description="Secreted protein" evidence="1">
    <location>
        <begin position="26"/>
        <end position="66"/>
    </location>
</feature>
<organism evidence="2 3">
    <name type="scientific">Pleurodeles waltl</name>
    <name type="common">Iberian ribbed newt</name>
    <dbReference type="NCBI Taxonomy" id="8319"/>
    <lineage>
        <taxon>Eukaryota</taxon>
        <taxon>Metazoa</taxon>
        <taxon>Chordata</taxon>
        <taxon>Craniata</taxon>
        <taxon>Vertebrata</taxon>
        <taxon>Euteleostomi</taxon>
        <taxon>Amphibia</taxon>
        <taxon>Batrachia</taxon>
        <taxon>Caudata</taxon>
        <taxon>Salamandroidea</taxon>
        <taxon>Salamandridae</taxon>
        <taxon>Pleurodelinae</taxon>
        <taxon>Pleurodeles</taxon>
    </lineage>
</organism>
<keyword evidence="3" id="KW-1185">Reference proteome</keyword>
<reference evidence="2" key="1">
    <citation type="journal article" date="2022" name="bioRxiv">
        <title>Sequencing and chromosome-scale assembly of the giantPleurodeles waltlgenome.</title>
        <authorList>
            <person name="Brown T."/>
            <person name="Elewa A."/>
            <person name="Iarovenko S."/>
            <person name="Subramanian E."/>
            <person name="Araus A.J."/>
            <person name="Petzold A."/>
            <person name="Susuki M."/>
            <person name="Suzuki K.-i.T."/>
            <person name="Hayashi T."/>
            <person name="Toyoda A."/>
            <person name="Oliveira C."/>
            <person name="Osipova E."/>
            <person name="Leigh N.D."/>
            <person name="Simon A."/>
            <person name="Yun M.H."/>
        </authorList>
    </citation>
    <scope>NUCLEOTIDE SEQUENCE</scope>
    <source>
        <strain evidence="2">20211129_DDA</strain>
        <tissue evidence="2">Liver</tissue>
    </source>
</reference>
<evidence type="ECO:0000313" key="3">
    <source>
        <dbReference type="Proteomes" id="UP001066276"/>
    </source>
</evidence>
<keyword evidence="1" id="KW-0732">Signal</keyword>
<dbReference type="Proteomes" id="UP001066276">
    <property type="component" value="Chromosome 9"/>
</dbReference>